<keyword evidence="2" id="KW-1185">Reference proteome</keyword>
<sequence length="74" mass="8651">MKYVYGVLTVLDNKPIMQMLVSDARLTGRDVLDRVILTEDERKKYTTWQDEKAIVNDLNKKIPIKVEIQEVEIS</sequence>
<organism evidence="1 2">
    <name type="scientific">Mahella australiensis (strain DSM 15567 / CIP 107919 / 50-1 BON)</name>
    <dbReference type="NCBI Taxonomy" id="697281"/>
    <lineage>
        <taxon>Bacteria</taxon>
        <taxon>Bacillati</taxon>
        <taxon>Bacillota</taxon>
        <taxon>Clostridia</taxon>
        <taxon>Thermoanaerobacterales</taxon>
        <taxon>Thermoanaerobacterales Family IV. Incertae Sedis</taxon>
        <taxon>Mahella</taxon>
    </lineage>
</organism>
<accession>F3ZY93</accession>
<dbReference type="RefSeq" id="WP_013780051.1">
    <property type="nucleotide sequence ID" value="NC_015520.1"/>
</dbReference>
<dbReference type="eggNOG" id="ENOG502ZFEF">
    <property type="taxonomic scope" value="Bacteria"/>
</dbReference>
<evidence type="ECO:0000313" key="2">
    <source>
        <dbReference type="Proteomes" id="UP000008457"/>
    </source>
</evidence>
<name>F3ZY93_MAHA5</name>
<dbReference type="HOGENOM" id="CLU_2683490_0_0_9"/>
<gene>
    <name evidence="1" type="ordered locus">Mahau_0402</name>
</gene>
<evidence type="ECO:0000313" key="1">
    <source>
        <dbReference type="EMBL" id="AEE95618.1"/>
    </source>
</evidence>
<dbReference type="EMBL" id="CP002360">
    <property type="protein sequence ID" value="AEE95618.1"/>
    <property type="molecule type" value="Genomic_DNA"/>
</dbReference>
<dbReference type="KEGG" id="mas:Mahau_0402"/>
<reference evidence="1 2" key="2">
    <citation type="journal article" date="2011" name="Stand. Genomic Sci.">
        <title>Complete genome sequence of Mahella australiensis type strain (50-1 BON).</title>
        <authorList>
            <person name="Sikorski J."/>
            <person name="Teshima H."/>
            <person name="Nolan M."/>
            <person name="Lucas S."/>
            <person name="Hammon N."/>
            <person name="Deshpande S."/>
            <person name="Cheng J.F."/>
            <person name="Pitluck S."/>
            <person name="Liolios K."/>
            <person name="Pagani I."/>
            <person name="Ivanova N."/>
            <person name="Huntemann M."/>
            <person name="Mavromatis K."/>
            <person name="Ovchinikova G."/>
            <person name="Pati A."/>
            <person name="Tapia R."/>
            <person name="Han C."/>
            <person name="Goodwin L."/>
            <person name="Chen A."/>
            <person name="Palaniappan K."/>
            <person name="Land M."/>
            <person name="Hauser L."/>
            <person name="Ngatchou-Djao O.D."/>
            <person name="Rohde M."/>
            <person name="Pukall R."/>
            <person name="Spring S."/>
            <person name="Abt B."/>
            <person name="Goker M."/>
            <person name="Detter J.C."/>
            <person name="Woyke T."/>
            <person name="Bristow J."/>
            <person name="Markowitz V."/>
            <person name="Hugenholtz P."/>
            <person name="Eisen J.A."/>
            <person name="Kyrpides N.C."/>
            <person name="Klenk H.P."/>
            <person name="Lapidus A."/>
        </authorList>
    </citation>
    <scope>NUCLEOTIDE SEQUENCE [LARGE SCALE GENOMIC DNA]</scope>
    <source>
        <strain evidence="2">DSM 15567 / CIP 107919 / 50-1 BON</strain>
    </source>
</reference>
<proteinExistence type="predicted"/>
<dbReference type="STRING" id="697281.Mahau_0402"/>
<dbReference type="Proteomes" id="UP000008457">
    <property type="component" value="Chromosome"/>
</dbReference>
<reference evidence="2" key="1">
    <citation type="submission" date="2010-11" db="EMBL/GenBank/DDBJ databases">
        <title>The complete genome of Mahella australiensis DSM 15567.</title>
        <authorList>
            <consortium name="US DOE Joint Genome Institute (JGI-PGF)"/>
            <person name="Lucas S."/>
            <person name="Copeland A."/>
            <person name="Lapidus A."/>
            <person name="Bruce D."/>
            <person name="Goodwin L."/>
            <person name="Pitluck S."/>
            <person name="Kyrpides N."/>
            <person name="Mavromatis K."/>
            <person name="Pagani I."/>
            <person name="Ivanova N."/>
            <person name="Teshima H."/>
            <person name="Brettin T."/>
            <person name="Detter J.C."/>
            <person name="Han C."/>
            <person name="Tapia R."/>
            <person name="Land M."/>
            <person name="Hauser L."/>
            <person name="Markowitz V."/>
            <person name="Cheng J.-F."/>
            <person name="Hugenholtz P."/>
            <person name="Woyke T."/>
            <person name="Wu D."/>
            <person name="Spring S."/>
            <person name="Pukall R."/>
            <person name="Steenblock K."/>
            <person name="Schneider S."/>
            <person name="Klenk H.-P."/>
            <person name="Eisen J.A."/>
        </authorList>
    </citation>
    <scope>NUCLEOTIDE SEQUENCE [LARGE SCALE GENOMIC DNA]</scope>
    <source>
        <strain evidence="2">DSM 15567 / CIP 107919 / 50-1 BON</strain>
    </source>
</reference>
<protein>
    <submittedName>
        <fullName evidence="1">Uncharacterized protein</fullName>
    </submittedName>
</protein>
<dbReference type="AlphaFoldDB" id="F3ZY93"/>
<dbReference type="OrthoDB" id="2112505at2"/>